<protein>
    <recommendedName>
        <fullName evidence="3">histidine kinase</fullName>
        <ecNumber evidence="3">2.7.13.3</ecNumber>
    </recommendedName>
</protein>
<dbReference type="Pfam" id="PF02743">
    <property type="entry name" value="dCache_1"/>
    <property type="match status" value="1"/>
</dbReference>
<dbReference type="SUPFAM" id="SSF103190">
    <property type="entry name" value="Sensory domain-like"/>
    <property type="match status" value="1"/>
</dbReference>
<feature type="domain" description="PAC" evidence="17">
    <location>
        <begin position="448"/>
        <end position="500"/>
    </location>
</feature>
<evidence type="ECO:0000256" key="2">
    <source>
        <dbReference type="ARBA" id="ARBA00004651"/>
    </source>
</evidence>
<dbReference type="SMART" id="SM00387">
    <property type="entry name" value="HATPase_c"/>
    <property type="match status" value="1"/>
</dbReference>
<keyword evidence="13 14" id="KW-0472">Membrane</keyword>
<dbReference type="InterPro" id="IPR004358">
    <property type="entry name" value="Sig_transdc_His_kin-like_C"/>
</dbReference>
<evidence type="ECO:0000313" key="19">
    <source>
        <dbReference type="EMBL" id="MCR2044924.1"/>
    </source>
</evidence>
<dbReference type="Gene3D" id="6.10.340.10">
    <property type="match status" value="1"/>
</dbReference>
<dbReference type="EMBL" id="JANJZL010000010">
    <property type="protein sequence ID" value="MCR2044924.1"/>
    <property type="molecule type" value="Genomic_DNA"/>
</dbReference>
<evidence type="ECO:0000256" key="5">
    <source>
        <dbReference type="ARBA" id="ARBA00022553"/>
    </source>
</evidence>
<dbReference type="Pfam" id="PF02518">
    <property type="entry name" value="HATPase_c"/>
    <property type="match status" value="1"/>
</dbReference>
<dbReference type="Pfam" id="PF00989">
    <property type="entry name" value="PAS"/>
    <property type="match status" value="1"/>
</dbReference>
<dbReference type="SUPFAM" id="SSF55785">
    <property type="entry name" value="PYP-like sensor domain (PAS domain)"/>
    <property type="match status" value="1"/>
</dbReference>
<dbReference type="GO" id="GO:0000155">
    <property type="term" value="F:phosphorelay sensor kinase activity"/>
    <property type="evidence" value="ECO:0007669"/>
    <property type="project" value="InterPro"/>
</dbReference>
<dbReference type="SMART" id="SM00091">
    <property type="entry name" value="PAS"/>
    <property type="match status" value="1"/>
</dbReference>
<evidence type="ECO:0000259" key="16">
    <source>
        <dbReference type="PROSITE" id="PS50112"/>
    </source>
</evidence>
<evidence type="ECO:0000256" key="10">
    <source>
        <dbReference type="ARBA" id="ARBA00022840"/>
    </source>
</evidence>
<keyword evidence="9" id="KW-0418">Kinase</keyword>
<dbReference type="CDD" id="cd00130">
    <property type="entry name" value="PAS"/>
    <property type="match status" value="1"/>
</dbReference>
<comment type="caution">
    <text evidence="19">The sequence shown here is derived from an EMBL/GenBank/DDBJ whole genome shotgun (WGS) entry which is preliminary data.</text>
</comment>
<dbReference type="InterPro" id="IPR003660">
    <property type="entry name" value="HAMP_dom"/>
</dbReference>
<dbReference type="RefSeq" id="WP_042678564.1">
    <property type="nucleotide sequence ID" value="NZ_CABKTM010000006.1"/>
</dbReference>
<dbReference type="Gene3D" id="3.30.450.20">
    <property type="entry name" value="PAS domain"/>
    <property type="match status" value="2"/>
</dbReference>
<dbReference type="CDD" id="cd00082">
    <property type="entry name" value="HisKA"/>
    <property type="match status" value="1"/>
</dbReference>
<dbReference type="InterPro" id="IPR036890">
    <property type="entry name" value="HATPase_C_sf"/>
</dbReference>
<keyword evidence="20" id="KW-1185">Reference proteome</keyword>
<feature type="domain" description="HAMP" evidence="18">
    <location>
        <begin position="311"/>
        <end position="364"/>
    </location>
</feature>
<evidence type="ECO:0000256" key="13">
    <source>
        <dbReference type="ARBA" id="ARBA00023136"/>
    </source>
</evidence>
<organism evidence="19 20">
    <name type="scientific">Anaerosalibacter massiliensis</name>
    <dbReference type="NCBI Taxonomy" id="1347392"/>
    <lineage>
        <taxon>Bacteria</taxon>
        <taxon>Bacillati</taxon>
        <taxon>Bacillota</taxon>
        <taxon>Tissierellia</taxon>
        <taxon>Tissierellales</taxon>
        <taxon>Sporanaerobacteraceae</taxon>
        <taxon>Anaerosalibacter</taxon>
    </lineage>
</organism>
<keyword evidence="12" id="KW-0902">Two-component regulatory system</keyword>
<dbReference type="InterPro" id="IPR013767">
    <property type="entry name" value="PAS_fold"/>
</dbReference>
<dbReference type="InterPro" id="IPR003594">
    <property type="entry name" value="HATPase_dom"/>
</dbReference>
<feature type="domain" description="PAS" evidence="16">
    <location>
        <begin position="376"/>
        <end position="424"/>
    </location>
</feature>
<dbReference type="SMART" id="SM00304">
    <property type="entry name" value="HAMP"/>
    <property type="match status" value="1"/>
</dbReference>
<feature type="domain" description="Histidine kinase" evidence="15">
    <location>
        <begin position="513"/>
        <end position="719"/>
    </location>
</feature>
<dbReference type="InterPro" id="IPR029151">
    <property type="entry name" value="Sensor-like_sf"/>
</dbReference>
<dbReference type="PROSITE" id="PS50112">
    <property type="entry name" value="PAS"/>
    <property type="match status" value="1"/>
</dbReference>
<dbReference type="AlphaFoldDB" id="A0A9X2S631"/>
<name>A0A9X2S631_9FIRM</name>
<dbReference type="CDD" id="cd18773">
    <property type="entry name" value="PDC1_HK_sensor"/>
    <property type="match status" value="1"/>
</dbReference>
<dbReference type="SMART" id="SM00388">
    <property type="entry name" value="HisKA"/>
    <property type="match status" value="1"/>
</dbReference>
<evidence type="ECO:0000256" key="6">
    <source>
        <dbReference type="ARBA" id="ARBA00022679"/>
    </source>
</evidence>
<evidence type="ECO:0000259" key="15">
    <source>
        <dbReference type="PROSITE" id="PS50109"/>
    </source>
</evidence>
<dbReference type="Proteomes" id="UP001142078">
    <property type="component" value="Unassembled WGS sequence"/>
</dbReference>
<dbReference type="InterPro" id="IPR036097">
    <property type="entry name" value="HisK_dim/P_sf"/>
</dbReference>
<comment type="catalytic activity">
    <reaction evidence="1">
        <text>ATP + protein L-histidine = ADP + protein N-phospho-L-histidine.</text>
        <dbReference type="EC" id="2.7.13.3"/>
    </reaction>
</comment>
<accession>A0A9X2S631</accession>
<dbReference type="GO" id="GO:0006355">
    <property type="term" value="P:regulation of DNA-templated transcription"/>
    <property type="evidence" value="ECO:0007669"/>
    <property type="project" value="InterPro"/>
</dbReference>
<dbReference type="Pfam" id="PF00672">
    <property type="entry name" value="HAMP"/>
    <property type="match status" value="1"/>
</dbReference>
<dbReference type="PROSITE" id="PS50113">
    <property type="entry name" value="PAC"/>
    <property type="match status" value="1"/>
</dbReference>
<dbReference type="Gene3D" id="1.10.287.130">
    <property type="match status" value="1"/>
</dbReference>
<keyword evidence="10" id="KW-0067">ATP-binding</keyword>
<keyword evidence="8" id="KW-0547">Nucleotide-binding</keyword>
<reference evidence="19" key="1">
    <citation type="submission" date="2022-07" db="EMBL/GenBank/DDBJ databases">
        <title>Enhanced cultured diversity of the mouse gut microbiota enables custom-made synthetic communities.</title>
        <authorList>
            <person name="Afrizal A."/>
        </authorList>
    </citation>
    <scope>NUCLEOTIDE SEQUENCE</scope>
    <source>
        <strain evidence="19">DSM 29482</strain>
    </source>
</reference>
<evidence type="ECO:0000256" key="8">
    <source>
        <dbReference type="ARBA" id="ARBA00022741"/>
    </source>
</evidence>
<evidence type="ECO:0000256" key="3">
    <source>
        <dbReference type="ARBA" id="ARBA00012438"/>
    </source>
</evidence>
<dbReference type="PANTHER" id="PTHR43065:SF10">
    <property type="entry name" value="PEROXIDE STRESS-ACTIVATED HISTIDINE KINASE MAK3"/>
    <property type="match status" value="1"/>
</dbReference>
<dbReference type="PANTHER" id="PTHR43065">
    <property type="entry name" value="SENSOR HISTIDINE KINASE"/>
    <property type="match status" value="1"/>
</dbReference>
<dbReference type="SUPFAM" id="SSF158472">
    <property type="entry name" value="HAMP domain-like"/>
    <property type="match status" value="1"/>
</dbReference>
<comment type="subcellular location">
    <subcellularLocation>
        <location evidence="2">Cell membrane</location>
        <topology evidence="2">Multi-pass membrane protein</topology>
    </subcellularLocation>
</comment>
<evidence type="ECO:0000313" key="20">
    <source>
        <dbReference type="Proteomes" id="UP001142078"/>
    </source>
</evidence>
<keyword evidence="6" id="KW-0808">Transferase</keyword>
<dbReference type="SUPFAM" id="SSF47384">
    <property type="entry name" value="Homodimeric domain of signal transducing histidine kinase"/>
    <property type="match status" value="1"/>
</dbReference>
<keyword evidence="4" id="KW-1003">Cell membrane</keyword>
<dbReference type="PRINTS" id="PR00344">
    <property type="entry name" value="BCTRLSENSOR"/>
</dbReference>
<dbReference type="Gene3D" id="3.30.565.10">
    <property type="entry name" value="Histidine kinase-like ATPase, C-terminal domain"/>
    <property type="match status" value="1"/>
</dbReference>
<keyword evidence="5" id="KW-0597">Phosphoprotein</keyword>
<evidence type="ECO:0000259" key="18">
    <source>
        <dbReference type="PROSITE" id="PS50885"/>
    </source>
</evidence>
<evidence type="ECO:0000256" key="11">
    <source>
        <dbReference type="ARBA" id="ARBA00022989"/>
    </source>
</evidence>
<dbReference type="InterPro" id="IPR035965">
    <property type="entry name" value="PAS-like_dom_sf"/>
</dbReference>
<dbReference type="InterPro" id="IPR003661">
    <property type="entry name" value="HisK_dim/P_dom"/>
</dbReference>
<dbReference type="PROSITE" id="PS50885">
    <property type="entry name" value="HAMP"/>
    <property type="match status" value="1"/>
</dbReference>
<evidence type="ECO:0000259" key="17">
    <source>
        <dbReference type="PROSITE" id="PS50113"/>
    </source>
</evidence>
<dbReference type="CDD" id="cd06225">
    <property type="entry name" value="HAMP"/>
    <property type="match status" value="1"/>
</dbReference>
<dbReference type="NCBIfam" id="TIGR00229">
    <property type="entry name" value="sensory_box"/>
    <property type="match status" value="1"/>
</dbReference>
<dbReference type="InterPro" id="IPR000700">
    <property type="entry name" value="PAS-assoc_C"/>
</dbReference>
<dbReference type="Pfam" id="PF00512">
    <property type="entry name" value="HisKA"/>
    <property type="match status" value="1"/>
</dbReference>
<feature type="transmembrane region" description="Helical" evidence="14">
    <location>
        <begin position="294"/>
        <end position="314"/>
    </location>
</feature>
<dbReference type="GO" id="GO:0005524">
    <property type="term" value="F:ATP binding"/>
    <property type="evidence" value="ECO:0007669"/>
    <property type="project" value="UniProtKB-KW"/>
</dbReference>
<keyword evidence="11 14" id="KW-1133">Transmembrane helix</keyword>
<dbReference type="InterPro" id="IPR005467">
    <property type="entry name" value="His_kinase_dom"/>
</dbReference>
<dbReference type="InterPro" id="IPR033479">
    <property type="entry name" value="dCache_1"/>
</dbReference>
<evidence type="ECO:0000256" key="7">
    <source>
        <dbReference type="ARBA" id="ARBA00022692"/>
    </source>
</evidence>
<dbReference type="EC" id="2.7.13.3" evidence="3"/>
<gene>
    <name evidence="19" type="ORF">NSA23_12495</name>
</gene>
<evidence type="ECO:0000256" key="1">
    <source>
        <dbReference type="ARBA" id="ARBA00000085"/>
    </source>
</evidence>
<evidence type="ECO:0000256" key="12">
    <source>
        <dbReference type="ARBA" id="ARBA00023012"/>
    </source>
</evidence>
<evidence type="ECO:0000256" key="14">
    <source>
        <dbReference type="SAM" id="Phobius"/>
    </source>
</evidence>
<keyword evidence="7 14" id="KW-0812">Transmembrane</keyword>
<proteinExistence type="predicted"/>
<dbReference type="OrthoDB" id="9784397at2"/>
<dbReference type="InterPro" id="IPR000014">
    <property type="entry name" value="PAS"/>
</dbReference>
<dbReference type="SUPFAM" id="SSF55874">
    <property type="entry name" value="ATPase domain of HSP90 chaperone/DNA topoisomerase II/histidine kinase"/>
    <property type="match status" value="1"/>
</dbReference>
<evidence type="ECO:0000256" key="4">
    <source>
        <dbReference type="ARBA" id="ARBA00022475"/>
    </source>
</evidence>
<dbReference type="PROSITE" id="PS50109">
    <property type="entry name" value="HIS_KIN"/>
    <property type="match status" value="1"/>
</dbReference>
<sequence>MRWNSLKFKIPFTILIFSLSSILMITIFIQNVTSKHIKEDVLKNNMTLSNMLSQHIQLYVKDAKETVITLANFATESGGDIEEIEKEIYRIYDNFKYFDLIYLLDTEGNMLVSKPENEKAMIKHNYSDRDYFKKVMEDKTPCISDLYVGRVLGQLHFVIAAPIFDKNSNVIGLIGGGINLSNIKKITEEVQEKFEGEIYVVDQAGAIIVHPEIDNMERFIKMGNYTFSKDDNEIELYDVIKDRESQLLSYEKNNEKYYSTTSFVDEVSWTIAVKQSEFAILKEMIWLKKQLRSISFMLIFATIVIGLISAQRIIGPIETLVKGVRVLGSSCESVIPISINSNDEIGELAEVFNDMSVKLKNNMNRLKESYNRENYFRQYLDNILKSLGSGILVVNEKGNITLFNKAAEEITGFKSKDYIGKNSLDFFKKTEICLEDFVENIKNDEDILILERQLKRSDKKYIPINISISLAFDENKKVIGIIYLFNDISREKKMDRELKKLDRMHILGELSAALIHDIGNPLAGISNLLELLDTNWEDEKLREEIFYFLDKEIRELNDLIVNFLSFSRDTSLNKEPTNIVELMKEVINLLRPEIINKNIRLSENYMDEQKSIVNVNKGNIKQALINIIINCIQAVGKSGIIFMVIKNYEEKIIINIKDNGKGIKKRDLGKIFEPFYTTKKEGTGLGLSSTYKTIKEHDGHIFVNSEIGKGTEFVIELKK</sequence>
<feature type="transmembrane region" description="Helical" evidence="14">
    <location>
        <begin position="12"/>
        <end position="29"/>
    </location>
</feature>
<evidence type="ECO:0000256" key="9">
    <source>
        <dbReference type="ARBA" id="ARBA00022777"/>
    </source>
</evidence>
<dbReference type="GO" id="GO:0005886">
    <property type="term" value="C:plasma membrane"/>
    <property type="evidence" value="ECO:0007669"/>
    <property type="project" value="UniProtKB-SubCell"/>
</dbReference>